<dbReference type="Proteomes" id="UP000588112">
    <property type="component" value="Unassembled WGS sequence"/>
</dbReference>
<organism evidence="5 6">
    <name type="scientific">Sphaerisporangium krabiense</name>
    <dbReference type="NCBI Taxonomy" id="763782"/>
    <lineage>
        <taxon>Bacteria</taxon>
        <taxon>Bacillati</taxon>
        <taxon>Actinomycetota</taxon>
        <taxon>Actinomycetes</taxon>
        <taxon>Streptosporangiales</taxon>
        <taxon>Streptosporangiaceae</taxon>
        <taxon>Sphaerisporangium</taxon>
    </lineage>
</organism>
<dbReference type="GO" id="GO:0020037">
    <property type="term" value="F:heme binding"/>
    <property type="evidence" value="ECO:0007669"/>
    <property type="project" value="InterPro"/>
</dbReference>
<keyword evidence="1" id="KW-0813">Transport</keyword>
<sequence length="174" mass="19535">MPSKAVPEHDGKVLIVADEGVRPAEHMTPAEVDKKVGDFYAGIGGEPFFRALATRFYELVSRDEVLVPLFPVHDWARHAERLTAHYVQIYGNNDLTAAWDPRLHQAHSHMLITREQRLRWLALMKEAGASLGAPEPHFTEFLTIMKIASGEMMAVSRGAAIARGVRFHWDGTPR</sequence>
<keyword evidence="3" id="KW-0479">Metal-binding</keyword>
<keyword evidence="6" id="KW-1185">Reference proteome</keyword>
<name>A0A7W9DRJ8_9ACTN</name>
<evidence type="ECO:0000313" key="6">
    <source>
        <dbReference type="Proteomes" id="UP000588112"/>
    </source>
</evidence>
<evidence type="ECO:0000256" key="3">
    <source>
        <dbReference type="ARBA" id="ARBA00022723"/>
    </source>
</evidence>
<accession>A0A7W9DRJ8</accession>
<dbReference type="GO" id="GO:0046872">
    <property type="term" value="F:metal ion binding"/>
    <property type="evidence" value="ECO:0007669"/>
    <property type="project" value="UniProtKB-KW"/>
</dbReference>
<evidence type="ECO:0000256" key="1">
    <source>
        <dbReference type="ARBA" id="ARBA00022448"/>
    </source>
</evidence>
<dbReference type="Pfam" id="PF01152">
    <property type="entry name" value="Bac_globin"/>
    <property type="match status" value="1"/>
</dbReference>
<keyword evidence="2" id="KW-0349">Heme</keyword>
<evidence type="ECO:0000256" key="4">
    <source>
        <dbReference type="ARBA" id="ARBA00023004"/>
    </source>
</evidence>
<dbReference type="GO" id="GO:0019825">
    <property type="term" value="F:oxygen binding"/>
    <property type="evidence" value="ECO:0007669"/>
    <property type="project" value="InterPro"/>
</dbReference>
<dbReference type="Gene3D" id="1.10.490.10">
    <property type="entry name" value="Globins"/>
    <property type="match status" value="1"/>
</dbReference>
<dbReference type="EMBL" id="JACHBR010000001">
    <property type="protein sequence ID" value="MBB5628179.1"/>
    <property type="molecule type" value="Genomic_DNA"/>
</dbReference>
<proteinExistence type="predicted"/>
<keyword evidence="4" id="KW-0408">Iron</keyword>
<evidence type="ECO:0000256" key="2">
    <source>
        <dbReference type="ARBA" id="ARBA00022617"/>
    </source>
</evidence>
<dbReference type="InterPro" id="IPR012292">
    <property type="entry name" value="Globin/Proto"/>
</dbReference>
<reference evidence="5 6" key="1">
    <citation type="submission" date="2020-08" db="EMBL/GenBank/DDBJ databases">
        <title>Sequencing the genomes of 1000 actinobacteria strains.</title>
        <authorList>
            <person name="Klenk H.-P."/>
        </authorList>
    </citation>
    <scope>NUCLEOTIDE SEQUENCE [LARGE SCALE GENOMIC DNA]</scope>
    <source>
        <strain evidence="5 6">DSM 45790</strain>
    </source>
</reference>
<dbReference type="SUPFAM" id="SSF46458">
    <property type="entry name" value="Globin-like"/>
    <property type="match status" value="1"/>
</dbReference>
<dbReference type="InterPro" id="IPR001486">
    <property type="entry name" value="Hemoglobin_trunc"/>
</dbReference>
<evidence type="ECO:0000313" key="5">
    <source>
        <dbReference type="EMBL" id="MBB5628179.1"/>
    </source>
</evidence>
<dbReference type="AlphaFoldDB" id="A0A7W9DRJ8"/>
<dbReference type="RefSeq" id="WP_184612738.1">
    <property type="nucleotide sequence ID" value="NZ_BOOS01000017.1"/>
</dbReference>
<comment type="caution">
    <text evidence="5">The sequence shown here is derived from an EMBL/GenBank/DDBJ whole genome shotgun (WGS) entry which is preliminary data.</text>
</comment>
<dbReference type="InterPro" id="IPR009050">
    <property type="entry name" value="Globin-like_sf"/>
</dbReference>
<protein>
    <submittedName>
        <fullName evidence="5">Truncated hemoglobin YjbI</fullName>
    </submittedName>
</protein>
<gene>
    <name evidence="5" type="ORF">BJ981_003878</name>
</gene>